<organism evidence="8 9">
    <name type="scientific">Svornostia abyssi</name>
    <dbReference type="NCBI Taxonomy" id="2898438"/>
    <lineage>
        <taxon>Bacteria</taxon>
        <taxon>Bacillati</taxon>
        <taxon>Actinomycetota</taxon>
        <taxon>Thermoleophilia</taxon>
        <taxon>Solirubrobacterales</taxon>
        <taxon>Baekduiaceae</taxon>
        <taxon>Svornostia</taxon>
    </lineage>
</organism>
<dbReference type="NCBIfam" id="TIGR02937">
    <property type="entry name" value="sigma70-ECF"/>
    <property type="match status" value="1"/>
</dbReference>
<dbReference type="InterPro" id="IPR039425">
    <property type="entry name" value="RNA_pol_sigma-70-like"/>
</dbReference>
<dbReference type="SUPFAM" id="SSF88946">
    <property type="entry name" value="Sigma2 domain of RNA polymerase sigma factors"/>
    <property type="match status" value="1"/>
</dbReference>
<dbReference type="InterPro" id="IPR000943">
    <property type="entry name" value="RNA_pol_sigma70"/>
</dbReference>
<keyword evidence="4" id="KW-0238">DNA-binding</keyword>
<sequence>MRRPSSHDDELRRVYRTHVRAVYAFLAYSVSREVAEDLTSLTFERVIKSWDRFDPSRASERTWVIAIARNALTDHFRRQQHRATVSTDEHPALLETVASADDPLARQLAHDELVFWLEQLNPRERQVLAMRFGADMPAGDVASALELSEANVHQITSRALRRLRATAESEGLNDSAVRGASQDDSS</sequence>
<feature type="domain" description="RNA polymerase sigma-70 region 4" evidence="7">
    <location>
        <begin position="116"/>
        <end position="165"/>
    </location>
</feature>
<dbReference type="InterPro" id="IPR007627">
    <property type="entry name" value="RNA_pol_sigma70_r2"/>
</dbReference>
<evidence type="ECO:0000313" key="9">
    <source>
        <dbReference type="Proteomes" id="UP001058860"/>
    </source>
</evidence>
<proteinExistence type="inferred from homology"/>
<dbReference type="InterPro" id="IPR007630">
    <property type="entry name" value="RNA_pol_sigma70_r4"/>
</dbReference>
<dbReference type="EMBL" id="CP088295">
    <property type="protein sequence ID" value="UUY02903.1"/>
    <property type="molecule type" value="Genomic_DNA"/>
</dbReference>
<keyword evidence="2" id="KW-0805">Transcription regulation</keyword>
<dbReference type="InterPro" id="IPR013324">
    <property type="entry name" value="RNA_pol_sigma_r3/r4-like"/>
</dbReference>
<evidence type="ECO:0000256" key="4">
    <source>
        <dbReference type="ARBA" id="ARBA00023125"/>
    </source>
</evidence>
<evidence type="ECO:0000259" key="7">
    <source>
        <dbReference type="Pfam" id="PF04545"/>
    </source>
</evidence>
<reference evidence="9" key="1">
    <citation type="submission" date="2021-11" db="EMBL/GenBank/DDBJ databases">
        <title>Cultivation dependent microbiological survey of springs from the worlds oldest radium mine currently devoted to the extraction of radon-saturated water.</title>
        <authorList>
            <person name="Kapinusova G."/>
            <person name="Smrhova T."/>
            <person name="Strejcek M."/>
            <person name="Suman J."/>
            <person name="Jani K."/>
            <person name="Pajer P."/>
            <person name="Uhlik O."/>
        </authorList>
    </citation>
    <scope>NUCLEOTIDE SEQUENCE [LARGE SCALE GENOMIC DNA]</scope>
    <source>
        <strain evidence="9">J379</strain>
    </source>
</reference>
<dbReference type="Proteomes" id="UP001058860">
    <property type="component" value="Chromosome"/>
</dbReference>
<dbReference type="PANTHER" id="PTHR43133">
    <property type="entry name" value="RNA POLYMERASE ECF-TYPE SIGMA FACTO"/>
    <property type="match status" value="1"/>
</dbReference>
<dbReference type="CDD" id="cd06171">
    <property type="entry name" value="Sigma70_r4"/>
    <property type="match status" value="1"/>
</dbReference>
<keyword evidence="5" id="KW-0804">Transcription</keyword>
<dbReference type="Gene3D" id="1.10.1740.10">
    <property type="match status" value="1"/>
</dbReference>
<evidence type="ECO:0000313" key="8">
    <source>
        <dbReference type="EMBL" id="UUY02903.1"/>
    </source>
</evidence>
<evidence type="ECO:0000259" key="6">
    <source>
        <dbReference type="Pfam" id="PF04542"/>
    </source>
</evidence>
<dbReference type="SUPFAM" id="SSF88659">
    <property type="entry name" value="Sigma3 and sigma4 domains of RNA polymerase sigma factors"/>
    <property type="match status" value="1"/>
</dbReference>
<dbReference type="RefSeq" id="WP_353863425.1">
    <property type="nucleotide sequence ID" value="NZ_CP088295.1"/>
</dbReference>
<dbReference type="InterPro" id="IPR036388">
    <property type="entry name" value="WH-like_DNA-bd_sf"/>
</dbReference>
<dbReference type="Pfam" id="PF04545">
    <property type="entry name" value="Sigma70_r4"/>
    <property type="match status" value="1"/>
</dbReference>
<evidence type="ECO:0000256" key="1">
    <source>
        <dbReference type="ARBA" id="ARBA00010641"/>
    </source>
</evidence>
<dbReference type="PRINTS" id="PR00046">
    <property type="entry name" value="SIGMA70FCT"/>
</dbReference>
<dbReference type="Gene3D" id="1.10.10.10">
    <property type="entry name" value="Winged helix-like DNA-binding domain superfamily/Winged helix DNA-binding domain"/>
    <property type="match status" value="1"/>
</dbReference>
<comment type="similarity">
    <text evidence="1">Belongs to the sigma-70 factor family. ECF subfamily.</text>
</comment>
<name>A0ABY5PE44_9ACTN</name>
<gene>
    <name evidence="8" type="ORF">LRS13_19785</name>
</gene>
<accession>A0ABY5PE44</accession>
<keyword evidence="9" id="KW-1185">Reference proteome</keyword>
<evidence type="ECO:0000256" key="5">
    <source>
        <dbReference type="ARBA" id="ARBA00023163"/>
    </source>
</evidence>
<dbReference type="InterPro" id="IPR014284">
    <property type="entry name" value="RNA_pol_sigma-70_dom"/>
</dbReference>
<evidence type="ECO:0000256" key="3">
    <source>
        <dbReference type="ARBA" id="ARBA00023082"/>
    </source>
</evidence>
<feature type="domain" description="RNA polymerase sigma-70 region 2" evidence="6">
    <location>
        <begin position="15"/>
        <end position="81"/>
    </location>
</feature>
<evidence type="ECO:0000256" key="2">
    <source>
        <dbReference type="ARBA" id="ARBA00023015"/>
    </source>
</evidence>
<keyword evidence="3" id="KW-0731">Sigma factor</keyword>
<protein>
    <submittedName>
        <fullName evidence="8">Sigma-70 family RNA polymerase sigma factor</fullName>
    </submittedName>
</protein>
<dbReference type="Pfam" id="PF04542">
    <property type="entry name" value="Sigma70_r2"/>
    <property type="match status" value="1"/>
</dbReference>
<dbReference type="PANTHER" id="PTHR43133:SF57">
    <property type="entry name" value="RNA POLYMERASE SIGMA-70 FACTOR"/>
    <property type="match status" value="1"/>
</dbReference>
<dbReference type="InterPro" id="IPR013325">
    <property type="entry name" value="RNA_pol_sigma_r2"/>
</dbReference>